<accession>A0ABS7VZB6</accession>
<evidence type="ECO:0000313" key="2">
    <source>
        <dbReference type="EMBL" id="MBZ6151051.1"/>
    </source>
</evidence>
<protein>
    <recommendedName>
        <fullName evidence="4">Secreted protein</fullName>
    </recommendedName>
</protein>
<name>A0ABS7VZB6_STROV</name>
<comment type="caution">
    <text evidence="2">The sequence shown here is derived from an EMBL/GenBank/DDBJ whole genome shotgun (WGS) entry which is preliminary data.</text>
</comment>
<evidence type="ECO:0000256" key="1">
    <source>
        <dbReference type="SAM" id="SignalP"/>
    </source>
</evidence>
<evidence type="ECO:0000313" key="3">
    <source>
        <dbReference type="Proteomes" id="UP000758701"/>
    </source>
</evidence>
<feature type="signal peptide" evidence="1">
    <location>
        <begin position="1"/>
        <end position="26"/>
    </location>
</feature>
<organism evidence="2 3">
    <name type="scientific">Streptomyces olivaceus</name>
    <dbReference type="NCBI Taxonomy" id="47716"/>
    <lineage>
        <taxon>Bacteria</taxon>
        <taxon>Bacillati</taxon>
        <taxon>Actinomycetota</taxon>
        <taxon>Actinomycetes</taxon>
        <taxon>Kitasatosporales</taxon>
        <taxon>Streptomycetaceae</taxon>
        <taxon>Streptomyces</taxon>
    </lineage>
</organism>
<evidence type="ECO:0008006" key="4">
    <source>
        <dbReference type="Google" id="ProtNLM"/>
    </source>
</evidence>
<gene>
    <name evidence="2" type="ORF">KVH32_07675</name>
</gene>
<sequence length="84" mass="8397">MRESSWDAGAALAVSVLCAAAAPAAAAHVPYSPRAPLAPHAPRDVTADACLRGGGPVVFSADVADPDSFTQLCRGGVHDGQTVT</sequence>
<dbReference type="EMBL" id="JAHSTP010000002">
    <property type="protein sequence ID" value="MBZ6151051.1"/>
    <property type="molecule type" value="Genomic_DNA"/>
</dbReference>
<feature type="chain" id="PRO_5046426603" description="Secreted protein" evidence="1">
    <location>
        <begin position="27"/>
        <end position="84"/>
    </location>
</feature>
<dbReference type="RefSeq" id="WP_224222260.1">
    <property type="nucleotide sequence ID" value="NZ_JAHSST010000002.1"/>
</dbReference>
<keyword evidence="3" id="KW-1185">Reference proteome</keyword>
<dbReference type="Proteomes" id="UP000758701">
    <property type="component" value="Unassembled WGS sequence"/>
</dbReference>
<keyword evidence="1" id="KW-0732">Signal</keyword>
<reference evidence="2 3" key="1">
    <citation type="submission" date="2021-06" db="EMBL/GenBank/DDBJ databases">
        <title>Ecological speciation of a Streptomyces species isolated from different habitats and geographic origins.</title>
        <authorList>
            <person name="Wang J."/>
        </authorList>
    </citation>
    <scope>NUCLEOTIDE SEQUENCE [LARGE SCALE GENOMIC DNA]</scope>
    <source>
        <strain evidence="2 3">FXJ8.012</strain>
    </source>
</reference>
<proteinExistence type="predicted"/>